<dbReference type="KEGG" id="tse:THMIRHAS_16880"/>
<evidence type="ECO:0000313" key="2">
    <source>
        <dbReference type="EMBL" id="BBP46315.1"/>
    </source>
</evidence>
<feature type="region of interest" description="Disordered" evidence="1">
    <location>
        <begin position="1"/>
        <end position="25"/>
    </location>
</feature>
<accession>A0A6F8PW18</accession>
<proteinExistence type="predicted"/>
<dbReference type="Proteomes" id="UP000501726">
    <property type="component" value="Chromosome"/>
</dbReference>
<dbReference type="EMBL" id="AP021889">
    <property type="protein sequence ID" value="BBP46315.1"/>
    <property type="molecule type" value="Genomic_DNA"/>
</dbReference>
<name>A0A6F8PW18_9GAMM</name>
<evidence type="ECO:0000313" key="3">
    <source>
        <dbReference type="Proteomes" id="UP000501726"/>
    </source>
</evidence>
<keyword evidence="3" id="KW-1185">Reference proteome</keyword>
<evidence type="ECO:0000256" key="1">
    <source>
        <dbReference type="SAM" id="MobiDB-lite"/>
    </source>
</evidence>
<reference evidence="3" key="1">
    <citation type="submission" date="2019-11" db="EMBL/GenBank/DDBJ databases">
        <title>Isolation and characterization of two novel species in the genus Thiomicrorhabdus.</title>
        <authorList>
            <person name="Mochizuki J."/>
            <person name="Kojima H."/>
            <person name="Fukui M."/>
        </authorList>
    </citation>
    <scope>NUCLEOTIDE SEQUENCE [LARGE SCALE GENOMIC DNA]</scope>
    <source>
        <strain evidence="3">aks77</strain>
    </source>
</reference>
<organism evidence="2 3">
    <name type="scientific">Thiosulfatimonas sediminis</name>
    <dbReference type="NCBI Taxonomy" id="2675054"/>
    <lineage>
        <taxon>Bacteria</taxon>
        <taxon>Pseudomonadati</taxon>
        <taxon>Pseudomonadota</taxon>
        <taxon>Gammaproteobacteria</taxon>
        <taxon>Thiotrichales</taxon>
        <taxon>Piscirickettsiaceae</taxon>
        <taxon>Thiosulfatimonas</taxon>
    </lineage>
</organism>
<gene>
    <name evidence="2" type="ORF">THMIRHAS_16880</name>
</gene>
<protein>
    <submittedName>
        <fullName evidence="2">Uncharacterized protein</fullName>
    </submittedName>
</protein>
<sequence>MVFKKKKAIQNKDLETNKPQKNLSTQLSRASSINLIYARFRSQGSKKVYQGRELNLAWGRKALNAIKDRHKPNNMQCHGCAYLGAAQTRKTENKYLKQNTLQDILPDK</sequence>
<dbReference type="AlphaFoldDB" id="A0A6F8PW18"/>